<feature type="domain" description="Pas factor saposin" evidence="1">
    <location>
        <begin position="4"/>
        <end position="74"/>
    </location>
</feature>
<proteinExistence type="predicted"/>
<dbReference type="InterPro" id="IPR015106">
    <property type="entry name" value="Pas_Saposin"/>
</dbReference>
<organism evidence="2 3">
    <name type="scientific">Vibrio aestuarianus</name>
    <dbReference type="NCBI Taxonomy" id="28171"/>
    <lineage>
        <taxon>Bacteria</taxon>
        <taxon>Pseudomonadati</taxon>
        <taxon>Pseudomonadota</taxon>
        <taxon>Gammaproteobacteria</taxon>
        <taxon>Vibrionales</taxon>
        <taxon>Vibrionaceae</taxon>
        <taxon>Vibrio</taxon>
    </lineage>
</organism>
<gene>
    <name evidence="2" type="ORF">L9W73_17850</name>
</gene>
<dbReference type="EMBL" id="JAKNAP010000147">
    <property type="protein sequence ID" value="MDE1359137.1"/>
    <property type="molecule type" value="Genomic_DNA"/>
</dbReference>
<sequence length="76" mass="8397">MTNTSELVCETLKNLTSQAPELHAQIRQKLYDHLAISLTKQSILYAQVLAPASSGKLESQEHIDNAHNLANQILSI</sequence>
<evidence type="ECO:0000313" key="3">
    <source>
        <dbReference type="Proteomes" id="UP001140973"/>
    </source>
</evidence>
<dbReference type="Proteomes" id="UP001140973">
    <property type="component" value="Unassembled WGS sequence"/>
</dbReference>
<dbReference type="AlphaFoldDB" id="A0A9X4FI08"/>
<reference evidence="2" key="1">
    <citation type="submission" date="2022-02" db="EMBL/GenBank/DDBJ databases">
        <title>Emergence and expansion in Europe of a Vibrio aestuarianus clonal complex pathogenic for oysters.</title>
        <authorList>
            <person name="Mesnil A."/>
            <person name="Travers M.-A."/>
        </authorList>
    </citation>
    <scope>NUCLEOTIDE SEQUENCE</scope>
    <source>
        <strain evidence="2">151-ITT-15-cp-1</strain>
    </source>
</reference>
<dbReference type="RefSeq" id="WP_176312539.1">
    <property type="nucleotide sequence ID" value="NZ_JAKNAP010000147.1"/>
</dbReference>
<name>A0A9X4FI08_9VIBR</name>
<dbReference type="Pfam" id="PF09016">
    <property type="entry name" value="Pas_Saposin"/>
    <property type="match status" value="1"/>
</dbReference>
<accession>A0A9X4FI08</accession>
<protein>
    <submittedName>
        <fullName evidence="2">Secretion protein</fullName>
    </submittedName>
</protein>
<evidence type="ECO:0000259" key="1">
    <source>
        <dbReference type="Pfam" id="PF09016"/>
    </source>
</evidence>
<comment type="caution">
    <text evidence="2">The sequence shown here is derived from an EMBL/GenBank/DDBJ whole genome shotgun (WGS) entry which is preliminary data.</text>
</comment>
<dbReference type="Gene3D" id="1.20.1280.100">
    <property type="entry name" value="Pas factor, saposin domain"/>
    <property type="match status" value="1"/>
</dbReference>
<evidence type="ECO:0000313" key="2">
    <source>
        <dbReference type="EMBL" id="MDE1359137.1"/>
    </source>
</evidence>